<gene>
    <name evidence="7" type="ORF">DACRYDRAFT_49791</name>
</gene>
<organism evidence="7 8">
    <name type="scientific">Dacryopinax primogenitus (strain DJM 731)</name>
    <name type="common">Brown rot fungus</name>
    <dbReference type="NCBI Taxonomy" id="1858805"/>
    <lineage>
        <taxon>Eukaryota</taxon>
        <taxon>Fungi</taxon>
        <taxon>Dikarya</taxon>
        <taxon>Basidiomycota</taxon>
        <taxon>Agaricomycotina</taxon>
        <taxon>Dacrymycetes</taxon>
        <taxon>Dacrymycetales</taxon>
        <taxon>Dacrymycetaceae</taxon>
        <taxon>Dacryopinax</taxon>
    </lineage>
</organism>
<feature type="region of interest" description="Disordered" evidence="6">
    <location>
        <begin position="229"/>
        <end position="250"/>
    </location>
</feature>
<comment type="subcellular location">
    <subcellularLocation>
        <location evidence="1">Nucleus</location>
    </subcellularLocation>
</comment>
<sequence length="250" mass="27157">MLIECTRIFNAELALPAQGYQALLTYPPTNSNFQLAMYQLSLVRAAALAQIDKDEEYALECADIAREDERRVIEEEWKKGREDARQRMIAGLGEGRRKAKEELEAQDIAAGQPRQTRKLRGQAGSGPPSPPSEPTTGKETVPVTLPKEMNHAQAILGLSGPPETNALSLTSGIPSKYTMPLSNGRENKKAKGSQAGANGRWSLGKAVPSLDKKNEGEIEADMAMIRNGGKKRRVVAEKDRMGSTTGGGER</sequence>
<keyword evidence="3" id="KW-0805">Transcription regulation</keyword>
<keyword evidence="5" id="KW-0539">Nucleus</keyword>
<protein>
    <submittedName>
        <fullName evidence="7">Uncharacterized protein</fullName>
    </submittedName>
</protein>
<keyword evidence="4" id="KW-0804">Transcription</keyword>
<evidence type="ECO:0000256" key="4">
    <source>
        <dbReference type="ARBA" id="ARBA00023163"/>
    </source>
</evidence>
<evidence type="ECO:0000256" key="2">
    <source>
        <dbReference type="ARBA" id="ARBA00022491"/>
    </source>
</evidence>
<keyword evidence="8" id="KW-1185">Reference proteome</keyword>
<dbReference type="InterPro" id="IPR013907">
    <property type="entry name" value="Sds3"/>
</dbReference>
<dbReference type="OMA" id="THNTRKL"/>
<dbReference type="HOGENOM" id="CLU_1111365_0_0_1"/>
<dbReference type="OrthoDB" id="70376at2759"/>
<evidence type="ECO:0000256" key="6">
    <source>
        <dbReference type="SAM" id="MobiDB-lite"/>
    </source>
</evidence>
<feature type="compositionally biased region" description="Basic and acidic residues" evidence="6">
    <location>
        <begin position="94"/>
        <end position="103"/>
    </location>
</feature>
<dbReference type="GO" id="GO:0010468">
    <property type="term" value="P:regulation of gene expression"/>
    <property type="evidence" value="ECO:0007669"/>
    <property type="project" value="UniProtKB-ARBA"/>
</dbReference>
<proteinExistence type="predicted"/>
<evidence type="ECO:0000313" key="7">
    <source>
        <dbReference type="EMBL" id="EJU03577.1"/>
    </source>
</evidence>
<dbReference type="GeneID" id="63690003"/>
<reference evidence="7 8" key="1">
    <citation type="journal article" date="2012" name="Science">
        <title>The Paleozoic origin of enzymatic lignin decomposition reconstructed from 31 fungal genomes.</title>
        <authorList>
            <person name="Floudas D."/>
            <person name="Binder M."/>
            <person name="Riley R."/>
            <person name="Barry K."/>
            <person name="Blanchette R.A."/>
            <person name="Henrissat B."/>
            <person name="Martinez A.T."/>
            <person name="Otillar R."/>
            <person name="Spatafora J.W."/>
            <person name="Yadav J.S."/>
            <person name="Aerts A."/>
            <person name="Benoit I."/>
            <person name="Boyd A."/>
            <person name="Carlson A."/>
            <person name="Copeland A."/>
            <person name="Coutinho P.M."/>
            <person name="de Vries R.P."/>
            <person name="Ferreira P."/>
            <person name="Findley K."/>
            <person name="Foster B."/>
            <person name="Gaskell J."/>
            <person name="Glotzer D."/>
            <person name="Gorecki P."/>
            <person name="Heitman J."/>
            <person name="Hesse C."/>
            <person name="Hori C."/>
            <person name="Igarashi K."/>
            <person name="Jurgens J.A."/>
            <person name="Kallen N."/>
            <person name="Kersten P."/>
            <person name="Kohler A."/>
            <person name="Kuees U."/>
            <person name="Kumar T.K.A."/>
            <person name="Kuo A."/>
            <person name="LaButti K."/>
            <person name="Larrondo L.F."/>
            <person name="Lindquist E."/>
            <person name="Ling A."/>
            <person name="Lombard V."/>
            <person name="Lucas S."/>
            <person name="Lundell T."/>
            <person name="Martin R."/>
            <person name="McLaughlin D.J."/>
            <person name="Morgenstern I."/>
            <person name="Morin E."/>
            <person name="Murat C."/>
            <person name="Nagy L.G."/>
            <person name="Nolan M."/>
            <person name="Ohm R.A."/>
            <person name="Patyshakuliyeva A."/>
            <person name="Rokas A."/>
            <person name="Ruiz-Duenas F.J."/>
            <person name="Sabat G."/>
            <person name="Salamov A."/>
            <person name="Samejima M."/>
            <person name="Schmutz J."/>
            <person name="Slot J.C."/>
            <person name="St John F."/>
            <person name="Stenlid J."/>
            <person name="Sun H."/>
            <person name="Sun S."/>
            <person name="Syed K."/>
            <person name="Tsang A."/>
            <person name="Wiebenga A."/>
            <person name="Young D."/>
            <person name="Pisabarro A."/>
            <person name="Eastwood D.C."/>
            <person name="Martin F."/>
            <person name="Cullen D."/>
            <person name="Grigoriev I.V."/>
            <person name="Hibbett D.S."/>
        </authorList>
    </citation>
    <scope>NUCLEOTIDE SEQUENCE [LARGE SCALE GENOMIC DNA]</scope>
    <source>
        <strain evidence="7 8">DJM-731 SS1</strain>
    </source>
</reference>
<evidence type="ECO:0000256" key="1">
    <source>
        <dbReference type="ARBA" id="ARBA00004123"/>
    </source>
</evidence>
<dbReference type="Proteomes" id="UP000030653">
    <property type="component" value="Unassembled WGS sequence"/>
</dbReference>
<dbReference type="EMBL" id="JH795859">
    <property type="protein sequence ID" value="EJU03577.1"/>
    <property type="molecule type" value="Genomic_DNA"/>
</dbReference>
<feature type="region of interest" description="Disordered" evidence="6">
    <location>
        <begin position="92"/>
        <end position="141"/>
    </location>
</feature>
<dbReference type="Pfam" id="PF08598">
    <property type="entry name" value="Sds3"/>
    <property type="match status" value="1"/>
</dbReference>
<dbReference type="AlphaFoldDB" id="M5GBX5"/>
<dbReference type="RefSeq" id="XP_040630471.1">
    <property type="nucleotide sequence ID" value="XM_040774941.1"/>
</dbReference>
<evidence type="ECO:0000256" key="3">
    <source>
        <dbReference type="ARBA" id="ARBA00023015"/>
    </source>
</evidence>
<dbReference type="SMART" id="SM01401">
    <property type="entry name" value="Sds3"/>
    <property type="match status" value="1"/>
</dbReference>
<dbReference type="GO" id="GO:0005654">
    <property type="term" value="C:nucleoplasm"/>
    <property type="evidence" value="ECO:0007669"/>
    <property type="project" value="UniProtKB-ARBA"/>
</dbReference>
<name>M5GBX5_DACPD</name>
<evidence type="ECO:0000313" key="8">
    <source>
        <dbReference type="Proteomes" id="UP000030653"/>
    </source>
</evidence>
<feature type="region of interest" description="Disordered" evidence="6">
    <location>
        <begin position="177"/>
        <end position="215"/>
    </location>
</feature>
<accession>M5GBX5</accession>
<keyword evidence="2" id="KW-0678">Repressor</keyword>
<evidence type="ECO:0000256" key="5">
    <source>
        <dbReference type="ARBA" id="ARBA00023242"/>
    </source>
</evidence>